<accession>A0AA39NCA0</accession>
<dbReference type="EMBL" id="JAUEPS010000008">
    <property type="protein sequence ID" value="KAK0463008.1"/>
    <property type="molecule type" value="Genomic_DNA"/>
</dbReference>
<sequence length="235" mass="26515">MAPARKKISRDNKENVAVPSRQQRTRTAPVGLSEEKANLPIIQKLRRSRRSRRPLSRLDDNAMAPLSEASVPPCYDAQNYLYENSPDYLLPELDLCSLPIDISTEILPEENYPCSPLIDPFCDLHTLFRDSEARSKQPPASPFFLIPYFVEGQVRLVPLQSSTLPRRQRPTLTGLKTRLTPFSDPFLSDALLDEPLPFDSEIVDPFEEVVKMSPGAFCINIGFAVPDERGYDLAL</sequence>
<comment type="caution">
    <text evidence="2">The sequence shown here is derived from an EMBL/GenBank/DDBJ whole genome shotgun (WGS) entry which is preliminary data.</text>
</comment>
<dbReference type="GeneID" id="85349633"/>
<gene>
    <name evidence="2" type="ORF">EV420DRAFT_1149655</name>
</gene>
<evidence type="ECO:0000313" key="3">
    <source>
        <dbReference type="Proteomes" id="UP001175211"/>
    </source>
</evidence>
<organism evidence="2 3">
    <name type="scientific">Armillaria tabescens</name>
    <name type="common">Ringless honey mushroom</name>
    <name type="synonym">Agaricus tabescens</name>
    <dbReference type="NCBI Taxonomy" id="1929756"/>
    <lineage>
        <taxon>Eukaryota</taxon>
        <taxon>Fungi</taxon>
        <taxon>Dikarya</taxon>
        <taxon>Basidiomycota</taxon>
        <taxon>Agaricomycotina</taxon>
        <taxon>Agaricomycetes</taxon>
        <taxon>Agaricomycetidae</taxon>
        <taxon>Agaricales</taxon>
        <taxon>Marasmiineae</taxon>
        <taxon>Physalacriaceae</taxon>
        <taxon>Desarmillaria</taxon>
    </lineage>
</organism>
<dbReference type="Proteomes" id="UP001175211">
    <property type="component" value="Unassembled WGS sequence"/>
</dbReference>
<keyword evidence="3" id="KW-1185">Reference proteome</keyword>
<name>A0AA39NCA0_ARMTA</name>
<reference evidence="2" key="1">
    <citation type="submission" date="2023-06" db="EMBL/GenBank/DDBJ databases">
        <authorList>
            <consortium name="Lawrence Berkeley National Laboratory"/>
            <person name="Ahrendt S."/>
            <person name="Sahu N."/>
            <person name="Indic B."/>
            <person name="Wong-Bajracharya J."/>
            <person name="Merenyi Z."/>
            <person name="Ke H.-M."/>
            <person name="Monk M."/>
            <person name="Kocsube S."/>
            <person name="Drula E."/>
            <person name="Lipzen A."/>
            <person name="Balint B."/>
            <person name="Henrissat B."/>
            <person name="Andreopoulos B."/>
            <person name="Martin F.M."/>
            <person name="Harder C.B."/>
            <person name="Rigling D."/>
            <person name="Ford K.L."/>
            <person name="Foster G.D."/>
            <person name="Pangilinan J."/>
            <person name="Papanicolaou A."/>
            <person name="Barry K."/>
            <person name="LaButti K."/>
            <person name="Viragh M."/>
            <person name="Koriabine M."/>
            <person name="Yan M."/>
            <person name="Riley R."/>
            <person name="Champramary S."/>
            <person name="Plett K.L."/>
            <person name="Tsai I.J."/>
            <person name="Slot J."/>
            <person name="Sipos G."/>
            <person name="Plett J."/>
            <person name="Nagy L.G."/>
            <person name="Grigoriev I.V."/>
        </authorList>
    </citation>
    <scope>NUCLEOTIDE SEQUENCE</scope>
    <source>
        <strain evidence="2">CCBAS 213</strain>
    </source>
</reference>
<protein>
    <submittedName>
        <fullName evidence="2">Uncharacterized protein</fullName>
    </submittedName>
</protein>
<feature type="region of interest" description="Disordered" evidence="1">
    <location>
        <begin position="1"/>
        <end position="35"/>
    </location>
</feature>
<dbReference type="RefSeq" id="XP_060334474.1">
    <property type="nucleotide sequence ID" value="XM_060466085.1"/>
</dbReference>
<proteinExistence type="predicted"/>
<dbReference type="AlphaFoldDB" id="A0AA39NCA0"/>
<evidence type="ECO:0000313" key="2">
    <source>
        <dbReference type="EMBL" id="KAK0463008.1"/>
    </source>
</evidence>
<evidence type="ECO:0000256" key="1">
    <source>
        <dbReference type="SAM" id="MobiDB-lite"/>
    </source>
</evidence>